<organism evidence="2 3">
    <name type="scientific">Minwuia thermotolerans</name>
    <dbReference type="NCBI Taxonomy" id="2056226"/>
    <lineage>
        <taxon>Bacteria</taxon>
        <taxon>Pseudomonadati</taxon>
        <taxon>Pseudomonadota</taxon>
        <taxon>Alphaproteobacteria</taxon>
        <taxon>Minwuiales</taxon>
        <taxon>Minwuiaceae</taxon>
        <taxon>Minwuia</taxon>
    </lineage>
</organism>
<comment type="caution">
    <text evidence="2">The sequence shown here is derived from an EMBL/GenBank/DDBJ whole genome shotgun (WGS) entry which is preliminary data.</text>
</comment>
<dbReference type="CDD" id="cd05266">
    <property type="entry name" value="SDR_a4"/>
    <property type="match status" value="1"/>
</dbReference>
<keyword evidence="3" id="KW-1185">Reference proteome</keyword>
<dbReference type="RefSeq" id="WP_109792987.1">
    <property type="nucleotide sequence ID" value="NZ_PHIG01000048.1"/>
</dbReference>
<dbReference type="PANTHER" id="PTHR43574">
    <property type="entry name" value="EPIMERASE-RELATED"/>
    <property type="match status" value="1"/>
</dbReference>
<dbReference type="SUPFAM" id="SSF51735">
    <property type="entry name" value="NAD(P)-binding Rossmann-fold domains"/>
    <property type="match status" value="1"/>
</dbReference>
<dbReference type="InterPro" id="IPR036291">
    <property type="entry name" value="NAD(P)-bd_dom_sf"/>
</dbReference>
<dbReference type="EMBL" id="PHIG01000048">
    <property type="protein sequence ID" value="PJK28033.1"/>
    <property type="molecule type" value="Genomic_DNA"/>
</dbReference>
<proteinExistence type="predicted"/>
<dbReference type="Proteomes" id="UP000229498">
    <property type="component" value="Unassembled WGS sequence"/>
</dbReference>
<dbReference type="Gene3D" id="3.40.50.720">
    <property type="entry name" value="NAD(P)-binding Rossmann-like Domain"/>
    <property type="match status" value="1"/>
</dbReference>
<evidence type="ECO:0000256" key="1">
    <source>
        <dbReference type="ARBA" id="ARBA00023027"/>
    </source>
</evidence>
<keyword evidence="1" id="KW-0520">NAD</keyword>
<dbReference type="AlphaFoldDB" id="A0A2M9FX56"/>
<reference evidence="2 3" key="1">
    <citation type="submission" date="2017-11" db="EMBL/GenBank/DDBJ databases">
        <title>Draft genome sequence of Rhizobiales bacterium SY3-13.</title>
        <authorList>
            <person name="Sun C."/>
        </authorList>
    </citation>
    <scope>NUCLEOTIDE SEQUENCE [LARGE SCALE GENOMIC DNA]</scope>
    <source>
        <strain evidence="2 3">SY3-13</strain>
    </source>
</reference>
<sequence>MHIFSFGHGYSARALRRRLPGVRWSATARTAESRKELEAEGIAAWDFDGAAPLAGDALDGVTHILASVPPDGEGDPVVRCCAEQIRACAGLRWIGYLSTTGVYGDRQGGWVDERSELRPAGERGARRVQAELDWLGLSGGIDGPAVQIFRLAGIYGPGRSQFNALRDGSSRRIVKPGQVFSRIHIDDIAAVLEASIEQPRDGGVYNVCDDMAAPPQDVVAFAAELLGMDPPPEVPFEEAEMSPMVRSFYGESKKVRNDLIKQELGVKLRYPTYREGLPAVLAAEQRSD</sequence>
<name>A0A2M9FX56_9PROT</name>
<accession>A0A2M9FX56</accession>
<protein>
    <submittedName>
        <fullName evidence="2">NAD(P)-dependent oxidoreductase</fullName>
    </submittedName>
</protein>
<evidence type="ECO:0000313" key="2">
    <source>
        <dbReference type="EMBL" id="PJK28033.1"/>
    </source>
</evidence>
<gene>
    <name evidence="2" type="ORF">CVT23_18515</name>
</gene>
<evidence type="ECO:0000313" key="3">
    <source>
        <dbReference type="Proteomes" id="UP000229498"/>
    </source>
</evidence>
<dbReference type="OrthoDB" id="9808276at2"/>